<proteinExistence type="predicted"/>
<reference evidence="2" key="1">
    <citation type="submission" date="2022-11" db="UniProtKB">
        <authorList>
            <consortium name="WormBaseParasite"/>
        </authorList>
    </citation>
    <scope>IDENTIFICATION</scope>
</reference>
<evidence type="ECO:0000313" key="1">
    <source>
        <dbReference type="Proteomes" id="UP000887574"/>
    </source>
</evidence>
<dbReference type="WBParaSite" id="jg1060">
    <property type="protein sequence ID" value="jg1060"/>
    <property type="gene ID" value="jg1060"/>
</dbReference>
<evidence type="ECO:0000313" key="2">
    <source>
        <dbReference type="WBParaSite" id="jg1060"/>
    </source>
</evidence>
<name>A0A915CMP2_9BILA</name>
<accession>A0A915CMP2</accession>
<protein>
    <submittedName>
        <fullName evidence="2">Uncharacterized protein</fullName>
    </submittedName>
</protein>
<sequence length="73" mass="8286">MMQKSFSNDLNEAGADVSKNLYEQKKKFDDRFDQMEAMINDKFVEVGGSIQKLQASLSAMSENYLKISESVLN</sequence>
<dbReference type="AlphaFoldDB" id="A0A915CMP2"/>
<dbReference type="Proteomes" id="UP000887574">
    <property type="component" value="Unplaced"/>
</dbReference>
<keyword evidence="1" id="KW-1185">Reference proteome</keyword>
<organism evidence="1 2">
    <name type="scientific">Ditylenchus dipsaci</name>
    <dbReference type="NCBI Taxonomy" id="166011"/>
    <lineage>
        <taxon>Eukaryota</taxon>
        <taxon>Metazoa</taxon>
        <taxon>Ecdysozoa</taxon>
        <taxon>Nematoda</taxon>
        <taxon>Chromadorea</taxon>
        <taxon>Rhabditida</taxon>
        <taxon>Tylenchina</taxon>
        <taxon>Tylenchomorpha</taxon>
        <taxon>Sphaerularioidea</taxon>
        <taxon>Anguinidae</taxon>
        <taxon>Anguininae</taxon>
        <taxon>Ditylenchus</taxon>
    </lineage>
</organism>